<organism evidence="2 3">
    <name type="scientific">Clydaea vesicula</name>
    <dbReference type="NCBI Taxonomy" id="447962"/>
    <lineage>
        <taxon>Eukaryota</taxon>
        <taxon>Fungi</taxon>
        <taxon>Fungi incertae sedis</taxon>
        <taxon>Chytridiomycota</taxon>
        <taxon>Chytridiomycota incertae sedis</taxon>
        <taxon>Chytridiomycetes</taxon>
        <taxon>Lobulomycetales</taxon>
        <taxon>Lobulomycetaceae</taxon>
        <taxon>Clydaea</taxon>
    </lineage>
</organism>
<gene>
    <name evidence="2" type="ORF">HK099_003898</name>
</gene>
<dbReference type="EMBL" id="JADGJW010000262">
    <property type="protein sequence ID" value="KAJ3220939.1"/>
    <property type="molecule type" value="Genomic_DNA"/>
</dbReference>
<feature type="compositionally biased region" description="Polar residues" evidence="1">
    <location>
        <begin position="455"/>
        <end position="468"/>
    </location>
</feature>
<dbReference type="Proteomes" id="UP001211065">
    <property type="component" value="Unassembled WGS sequence"/>
</dbReference>
<feature type="compositionally biased region" description="Polar residues" evidence="1">
    <location>
        <begin position="516"/>
        <end position="527"/>
    </location>
</feature>
<dbReference type="AlphaFoldDB" id="A0AAD5U1F4"/>
<keyword evidence="3" id="KW-1185">Reference proteome</keyword>
<reference evidence="2" key="1">
    <citation type="submission" date="2020-05" db="EMBL/GenBank/DDBJ databases">
        <title>Phylogenomic resolution of chytrid fungi.</title>
        <authorList>
            <person name="Stajich J.E."/>
            <person name="Amses K."/>
            <person name="Simmons R."/>
            <person name="Seto K."/>
            <person name="Myers J."/>
            <person name="Bonds A."/>
            <person name="Quandt C.A."/>
            <person name="Barry K."/>
            <person name="Liu P."/>
            <person name="Grigoriev I."/>
            <person name="Longcore J.E."/>
            <person name="James T.Y."/>
        </authorList>
    </citation>
    <scope>NUCLEOTIDE SEQUENCE</scope>
    <source>
        <strain evidence="2">JEL0476</strain>
    </source>
</reference>
<sequence>MDKNNSINNRRIRSRLYSYVIGHCIHGGSKYCINTSSLEYTLTRCTYASEIVASCSNTNEKYVLDNNRDVCLYYIYWRSILRAFGSITHDSSDFNIYLIDMWNFIHVDDIIISIRYLWQCSAYTGKLNIIMISYREKKTIPLHDEELNIIHESISNLDDYFKLIDNKVISDSVNLVIVGRSYNQLVNEDIYKTHEYDIMSKLYKLNGFIIAIPLLRDTARLNALCDSFGNNFDVMLGICSAMNLSLINKLRKLASVELFDDTVYHQDHESSHQKIITDSIANNIILISVRYLSSDNNTSLRRQLTEEVSKGWTAFPVPPEGLEATDIIITMLYSYSYTVNATSFPWHNATESTFQCLWRLIERISETSSDKDVIRRLLNGRSIAGYSSSRNININNSSTNEPTMSSIAPQLINDICEANDIHNNASKYPIIISKSRYADNYVDVICQTITNLRSPYSGNSIPNSQQSTPRRKRVIPKIITETTSPSSYHDSSIHQHNSNNEDNDNNTVSTDHDVTNTDISVNPTSVPSKAMSELREISRLIRIMMIRQNDIIHRLDNIENDISGIKARVFDDRFLPSITLENTSISHTNNSDVRIRQHSSHLSSPVNNNIINNPYPESIIDNMESIPISEPSIDSSLKLYSMLDNNTRSSNIAEYPNSSQIIQMGDKSMNMHSKSINQQQQQLQHDSDSHSINVRYNENAQVFSAIILGIITYIQERIEIARNGSYTKGFSECYNRFTRTISMVCKSTNPIIVIPRVLKDKELLSILRRKSKNDILRIDGHTLLSLRNTRLHTDIFRTLTEIFRLLKMMPEILPPPASEIILGISDNLVSDNGTILIDFNNIMIRNATADETAYQSLPLDCIKYYVPLRLSNVMPINAKSRSIELYKEDKARKASAAGNITMKKTALMAGLAELKDKEIIIFDL</sequence>
<feature type="region of interest" description="Disordered" evidence="1">
    <location>
        <begin position="455"/>
        <end position="527"/>
    </location>
</feature>
<feature type="compositionally biased region" description="Polar residues" evidence="1">
    <location>
        <begin position="480"/>
        <end position="496"/>
    </location>
</feature>
<proteinExistence type="predicted"/>
<name>A0AAD5U1F4_9FUNG</name>
<accession>A0AAD5U1F4</accession>
<evidence type="ECO:0000313" key="2">
    <source>
        <dbReference type="EMBL" id="KAJ3220939.1"/>
    </source>
</evidence>
<evidence type="ECO:0000313" key="3">
    <source>
        <dbReference type="Proteomes" id="UP001211065"/>
    </source>
</evidence>
<evidence type="ECO:0000256" key="1">
    <source>
        <dbReference type="SAM" id="MobiDB-lite"/>
    </source>
</evidence>
<comment type="caution">
    <text evidence="2">The sequence shown here is derived from an EMBL/GenBank/DDBJ whole genome shotgun (WGS) entry which is preliminary data.</text>
</comment>
<protein>
    <submittedName>
        <fullName evidence="2">Uncharacterized protein</fullName>
    </submittedName>
</protein>